<dbReference type="AlphaFoldDB" id="A0A2M7V2B4"/>
<keyword evidence="4 6" id="KW-1133">Transmembrane helix</keyword>
<feature type="domain" description="EamA" evidence="7">
    <location>
        <begin position="8"/>
        <end position="141"/>
    </location>
</feature>
<feature type="transmembrane region" description="Helical" evidence="6">
    <location>
        <begin position="268"/>
        <end position="285"/>
    </location>
</feature>
<keyword evidence="3 6" id="KW-0812">Transmembrane</keyword>
<evidence type="ECO:0000256" key="5">
    <source>
        <dbReference type="ARBA" id="ARBA00023136"/>
    </source>
</evidence>
<sequence length="292" mass="32413">MHKERTSELFIFSEAFLWAFYPIVSSILVLAFSPVFALAVSTLAAAVFFGTVVALQKRWHELFIKQAWKYLIPMILLMGILLYGLLFFSLQYTTPGNVSIISLMEVFFTMVLLGAVTKHETLSRVTIIGGALMVIGAFFVIFQGSLKPNPGDMLVLLAMAVPPFGNLMTKKVRSYMSAATLMFARSTIAGIFLLFLAWVLGDIPNTMPSWGMIGLIALNGFVLLGFSKILWIEGIHRIQISKAISLSSINPAITLFFAFVILHQRPTLFQVLGLVPIMAGVWLLTRRNLVTE</sequence>
<comment type="caution">
    <text evidence="8">The sequence shown here is derived from an EMBL/GenBank/DDBJ whole genome shotgun (WGS) entry which is preliminary data.</text>
</comment>
<dbReference type="Pfam" id="PF00892">
    <property type="entry name" value="EamA"/>
    <property type="match status" value="2"/>
</dbReference>
<comment type="subcellular location">
    <subcellularLocation>
        <location evidence="1">Cell membrane</location>
        <topology evidence="1">Multi-pass membrane protein</topology>
    </subcellularLocation>
</comment>
<feature type="transmembrane region" description="Helical" evidence="6">
    <location>
        <begin position="9"/>
        <end position="29"/>
    </location>
</feature>
<feature type="transmembrane region" description="Helical" evidence="6">
    <location>
        <begin position="243"/>
        <end position="262"/>
    </location>
</feature>
<proteinExistence type="predicted"/>
<evidence type="ECO:0000256" key="6">
    <source>
        <dbReference type="SAM" id="Phobius"/>
    </source>
</evidence>
<keyword evidence="2" id="KW-1003">Cell membrane</keyword>
<dbReference type="PANTHER" id="PTHR32322:SF18">
    <property type="entry name" value="S-ADENOSYLMETHIONINE_S-ADENOSYLHOMOCYSTEINE TRANSPORTER"/>
    <property type="match status" value="1"/>
</dbReference>
<dbReference type="SUPFAM" id="SSF103481">
    <property type="entry name" value="Multidrug resistance efflux transporter EmrE"/>
    <property type="match status" value="2"/>
</dbReference>
<dbReference type="Gene3D" id="1.10.3730.20">
    <property type="match status" value="1"/>
</dbReference>
<evidence type="ECO:0000259" key="7">
    <source>
        <dbReference type="Pfam" id="PF00892"/>
    </source>
</evidence>
<name>A0A2M7V2B4_9BACT</name>
<dbReference type="InterPro" id="IPR000620">
    <property type="entry name" value="EamA_dom"/>
</dbReference>
<feature type="transmembrane region" description="Helical" evidence="6">
    <location>
        <begin position="122"/>
        <end position="141"/>
    </location>
</feature>
<keyword evidence="5 6" id="KW-0472">Membrane</keyword>
<dbReference type="EMBL" id="PFPI01000056">
    <property type="protein sequence ID" value="PIZ92552.1"/>
    <property type="molecule type" value="Genomic_DNA"/>
</dbReference>
<evidence type="ECO:0000313" key="8">
    <source>
        <dbReference type="EMBL" id="PIZ92552.1"/>
    </source>
</evidence>
<evidence type="ECO:0000256" key="4">
    <source>
        <dbReference type="ARBA" id="ARBA00022989"/>
    </source>
</evidence>
<dbReference type="InterPro" id="IPR037185">
    <property type="entry name" value="EmrE-like"/>
</dbReference>
<organism evidence="8 9">
    <name type="scientific">Candidatus Magasanikbacteria bacterium CG_4_10_14_0_2_um_filter_41_31</name>
    <dbReference type="NCBI Taxonomy" id="1974639"/>
    <lineage>
        <taxon>Bacteria</taxon>
        <taxon>Candidatus Magasanikiibacteriota</taxon>
    </lineage>
</organism>
<evidence type="ECO:0000313" key="9">
    <source>
        <dbReference type="Proteomes" id="UP000230078"/>
    </source>
</evidence>
<evidence type="ECO:0000256" key="1">
    <source>
        <dbReference type="ARBA" id="ARBA00004651"/>
    </source>
</evidence>
<gene>
    <name evidence="8" type="ORF">COX83_03995</name>
</gene>
<feature type="transmembrane region" description="Helical" evidence="6">
    <location>
        <begin position="153"/>
        <end position="169"/>
    </location>
</feature>
<dbReference type="GO" id="GO:0005886">
    <property type="term" value="C:plasma membrane"/>
    <property type="evidence" value="ECO:0007669"/>
    <property type="project" value="UniProtKB-SubCell"/>
</dbReference>
<reference evidence="9" key="1">
    <citation type="submission" date="2017-09" db="EMBL/GenBank/DDBJ databases">
        <title>Depth-based differentiation of microbial function through sediment-hosted aquifers and enrichment of novel symbionts in the deep terrestrial subsurface.</title>
        <authorList>
            <person name="Probst A.J."/>
            <person name="Ladd B."/>
            <person name="Jarett J.K."/>
            <person name="Geller-Mcgrath D.E."/>
            <person name="Sieber C.M.K."/>
            <person name="Emerson J.B."/>
            <person name="Anantharaman K."/>
            <person name="Thomas B.C."/>
            <person name="Malmstrom R."/>
            <person name="Stieglmeier M."/>
            <person name="Klingl A."/>
            <person name="Woyke T."/>
            <person name="Ryan C.M."/>
            <person name="Banfield J.F."/>
        </authorList>
    </citation>
    <scope>NUCLEOTIDE SEQUENCE [LARGE SCALE GENOMIC DNA]</scope>
</reference>
<feature type="transmembrane region" description="Helical" evidence="6">
    <location>
        <begin position="96"/>
        <end position="115"/>
    </location>
</feature>
<evidence type="ECO:0000256" key="2">
    <source>
        <dbReference type="ARBA" id="ARBA00022475"/>
    </source>
</evidence>
<dbReference type="PANTHER" id="PTHR32322">
    <property type="entry name" value="INNER MEMBRANE TRANSPORTER"/>
    <property type="match status" value="1"/>
</dbReference>
<feature type="transmembrane region" description="Helical" evidence="6">
    <location>
        <begin position="35"/>
        <end position="55"/>
    </location>
</feature>
<feature type="transmembrane region" description="Helical" evidence="6">
    <location>
        <begin position="181"/>
        <end position="200"/>
    </location>
</feature>
<evidence type="ECO:0000256" key="3">
    <source>
        <dbReference type="ARBA" id="ARBA00022692"/>
    </source>
</evidence>
<feature type="transmembrane region" description="Helical" evidence="6">
    <location>
        <begin position="212"/>
        <end position="231"/>
    </location>
</feature>
<feature type="transmembrane region" description="Helical" evidence="6">
    <location>
        <begin position="67"/>
        <end position="90"/>
    </location>
</feature>
<feature type="domain" description="EamA" evidence="7">
    <location>
        <begin position="150"/>
        <end position="285"/>
    </location>
</feature>
<dbReference type="InterPro" id="IPR050638">
    <property type="entry name" value="AA-Vitamin_Transporters"/>
</dbReference>
<dbReference type="Proteomes" id="UP000230078">
    <property type="component" value="Unassembled WGS sequence"/>
</dbReference>
<accession>A0A2M7V2B4</accession>
<protein>
    <recommendedName>
        <fullName evidence="7">EamA domain-containing protein</fullName>
    </recommendedName>
</protein>